<feature type="domain" description="RING-type" evidence="5">
    <location>
        <begin position="256"/>
        <end position="330"/>
    </location>
</feature>
<dbReference type="EnsemblProtists" id="PYU1_T002843">
    <property type="protein sequence ID" value="PYU1_T002843"/>
    <property type="gene ID" value="PYU1_G002840"/>
</dbReference>
<evidence type="ECO:0000259" key="5">
    <source>
        <dbReference type="PROSITE" id="PS50089"/>
    </source>
</evidence>
<dbReference type="SMART" id="SM00184">
    <property type="entry name" value="RING"/>
    <property type="match status" value="1"/>
</dbReference>
<name>K3WD02_GLOUD</name>
<dbReference type="HOGENOM" id="CLU_066129_0_0_1"/>
<evidence type="ECO:0000313" key="7">
    <source>
        <dbReference type="Proteomes" id="UP000019132"/>
    </source>
</evidence>
<dbReference type="PANTHER" id="PTHR15710">
    <property type="entry name" value="E3 UBIQUITIN-PROTEIN LIGASE PRAJA"/>
    <property type="match status" value="1"/>
</dbReference>
<evidence type="ECO:0000256" key="3">
    <source>
        <dbReference type="ARBA" id="ARBA00022833"/>
    </source>
</evidence>
<sequence length="342" mass="39673">MSAFAPLEPPDEGLRMASKLRRLTKARRQETHKLEIHLRAKHFVQRYSGGPIMPFTMYSFVIRDTSRTANDGSGKKWIVEKRFSECYDMKHKLQSLVHMWTIRVQRCGRNQQQEFSDSSSYEALLKLLHNPLTIKFPRRRLRCDSDAIVRERCIGLYDFVRTLLDVYAELYVHLCEQKKRIEGSSIAVSSSRTIDLMDYRDCSASYHVLWGIYLDIESFLNIPDCRKVIEYRRALTILSLDDAPMMSAWSSDEFSCCICFDEGFHISGKNNDRDDDVDTCDEDDSGNRSHSNGEIHADIDQVIRLPCGHRFHEDCVIAWFFSSETCPLCRQSVLPPVFATRD</sequence>
<dbReference type="STRING" id="431595.K3WD02"/>
<dbReference type="InterPro" id="IPR001841">
    <property type="entry name" value="Znf_RING"/>
</dbReference>
<keyword evidence="3" id="KW-0862">Zinc</keyword>
<dbReference type="AlphaFoldDB" id="K3WD02"/>
<dbReference type="GO" id="GO:0035091">
    <property type="term" value="F:phosphatidylinositol binding"/>
    <property type="evidence" value="ECO:0007669"/>
    <property type="project" value="InterPro"/>
</dbReference>
<reference evidence="7" key="2">
    <citation type="submission" date="2010-04" db="EMBL/GenBank/DDBJ databases">
        <authorList>
            <person name="Buell R."/>
            <person name="Hamilton J."/>
            <person name="Hostetler J."/>
        </authorList>
    </citation>
    <scope>NUCLEOTIDE SEQUENCE [LARGE SCALE GENOMIC DNA]</scope>
    <source>
        <strain evidence="7">DAOM:BR144</strain>
    </source>
</reference>
<evidence type="ECO:0000256" key="2">
    <source>
        <dbReference type="ARBA" id="ARBA00022771"/>
    </source>
</evidence>
<dbReference type="EMBL" id="GL376628">
    <property type="status" value="NOT_ANNOTATED_CDS"/>
    <property type="molecule type" value="Genomic_DNA"/>
</dbReference>
<protein>
    <recommendedName>
        <fullName evidence="5">RING-type domain-containing protein</fullName>
    </recommendedName>
</protein>
<reference evidence="6" key="3">
    <citation type="submission" date="2015-02" db="UniProtKB">
        <authorList>
            <consortium name="EnsemblProtists"/>
        </authorList>
    </citation>
    <scope>IDENTIFICATION</scope>
    <source>
        <strain evidence="6">DAOM BR144</strain>
    </source>
</reference>
<organism evidence="6 7">
    <name type="scientific">Globisporangium ultimum (strain ATCC 200006 / CBS 805.95 / DAOM BR144)</name>
    <name type="common">Pythium ultimum</name>
    <dbReference type="NCBI Taxonomy" id="431595"/>
    <lineage>
        <taxon>Eukaryota</taxon>
        <taxon>Sar</taxon>
        <taxon>Stramenopiles</taxon>
        <taxon>Oomycota</taxon>
        <taxon>Peronosporomycetes</taxon>
        <taxon>Pythiales</taxon>
        <taxon>Pythiaceae</taxon>
        <taxon>Globisporangium</taxon>
    </lineage>
</organism>
<keyword evidence="7" id="KW-1185">Reference proteome</keyword>
<dbReference type="InterPro" id="IPR036871">
    <property type="entry name" value="PX_dom_sf"/>
</dbReference>
<dbReference type="PROSITE" id="PS50089">
    <property type="entry name" value="ZF_RING_2"/>
    <property type="match status" value="1"/>
</dbReference>
<dbReference type="SUPFAM" id="SSF57850">
    <property type="entry name" value="RING/U-box"/>
    <property type="match status" value="1"/>
</dbReference>
<reference evidence="7" key="1">
    <citation type="journal article" date="2010" name="Genome Biol.">
        <title>Genome sequence of the necrotrophic plant pathogen Pythium ultimum reveals original pathogenicity mechanisms and effector repertoire.</title>
        <authorList>
            <person name="Levesque C.A."/>
            <person name="Brouwer H."/>
            <person name="Cano L."/>
            <person name="Hamilton J.P."/>
            <person name="Holt C."/>
            <person name="Huitema E."/>
            <person name="Raffaele S."/>
            <person name="Robideau G.P."/>
            <person name="Thines M."/>
            <person name="Win J."/>
            <person name="Zerillo M.M."/>
            <person name="Beakes G.W."/>
            <person name="Boore J.L."/>
            <person name="Busam D."/>
            <person name="Dumas B."/>
            <person name="Ferriera S."/>
            <person name="Fuerstenberg S.I."/>
            <person name="Gachon C.M."/>
            <person name="Gaulin E."/>
            <person name="Govers F."/>
            <person name="Grenville-Briggs L."/>
            <person name="Horner N."/>
            <person name="Hostetler J."/>
            <person name="Jiang R.H."/>
            <person name="Johnson J."/>
            <person name="Krajaejun T."/>
            <person name="Lin H."/>
            <person name="Meijer H.J."/>
            <person name="Moore B."/>
            <person name="Morris P."/>
            <person name="Phuntmart V."/>
            <person name="Puiu D."/>
            <person name="Shetty J."/>
            <person name="Stajich J.E."/>
            <person name="Tripathy S."/>
            <person name="Wawra S."/>
            <person name="van West P."/>
            <person name="Whitty B.R."/>
            <person name="Coutinho P.M."/>
            <person name="Henrissat B."/>
            <person name="Martin F."/>
            <person name="Thomas P.D."/>
            <person name="Tyler B.M."/>
            <person name="De Vries R.P."/>
            <person name="Kamoun S."/>
            <person name="Yandell M."/>
            <person name="Tisserat N."/>
            <person name="Buell C.R."/>
        </authorList>
    </citation>
    <scope>NUCLEOTIDE SEQUENCE</scope>
    <source>
        <strain evidence="7">DAOM:BR144</strain>
    </source>
</reference>
<evidence type="ECO:0000313" key="6">
    <source>
        <dbReference type="EnsemblProtists" id="PYU1_T002843"/>
    </source>
</evidence>
<keyword evidence="1" id="KW-0479">Metal-binding</keyword>
<dbReference type="InParanoid" id="K3WD02"/>
<dbReference type="GO" id="GO:0008270">
    <property type="term" value="F:zinc ion binding"/>
    <property type="evidence" value="ECO:0007669"/>
    <property type="project" value="UniProtKB-KW"/>
</dbReference>
<dbReference type="Gene3D" id="3.30.1520.10">
    <property type="entry name" value="Phox-like domain"/>
    <property type="match status" value="1"/>
</dbReference>
<dbReference type="Proteomes" id="UP000019132">
    <property type="component" value="Unassembled WGS sequence"/>
</dbReference>
<dbReference type="Pfam" id="PF13639">
    <property type="entry name" value="zf-RING_2"/>
    <property type="match status" value="1"/>
</dbReference>
<dbReference type="eggNOG" id="ENOG502RUVK">
    <property type="taxonomic scope" value="Eukaryota"/>
</dbReference>
<accession>K3WD02</accession>
<evidence type="ECO:0000256" key="1">
    <source>
        <dbReference type="ARBA" id="ARBA00022723"/>
    </source>
</evidence>
<keyword evidence="2 4" id="KW-0863">Zinc-finger</keyword>
<proteinExistence type="predicted"/>
<dbReference type="InterPro" id="IPR013083">
    <property type="entry name" value="Znf_RING/FYVE/PHD"/>
</dbReference>
<evidence type="ECO:0000256" key="4">
    <source>
        <dbReference type="PROSITE-ProRule" id="PRU00175"/>
    </source>
</evidence>
<dbReference type="VEuPathDB" id="FungiDB:PYU1_G002840"/>
<dbReference type="Gene3D" id="3.30.40.10">
    <property type="entry name" value="Zinc/RING finger domain, C3HC4 (zinc finger)"/>
    <property type="match status" value="1"/>
</dbReference>